<dbReference type="Gene3D" id="3.90.550.10">
    <property type="entry name" value="Spore Coat Polysaccharide Biosynthesis Protein SpsA, Chain A"/>
    <property type="match status" value="1"/>
</dbReference>
<organism evidence="3 4">
    <name type="scientific">Armatimonas rosea</name>
    <dbReference type="NCBI Taxonomy" id="685828"/>
    <lineage>
        <taxon>Bacteria</taxon>
        <taxon>Bacillati</taxon>
        <taxon>Armatimonadota</taxon>
        <taxon>Armatimonadia</taxon>
        <taxon>Armatimonadales</taxon>
        <taxon>Armatimonadaceae</taxon>
        <taxon>Armatimonas</taxon>
    </lineage>
</organism>
<dbReference type="AlphaFoldDB" id="A0A7W9SSM6"/>
<dbReference type="Pfam" id="PF00535">
    <property type="entry name" value="Glycos_transf_2"/>
    <property type="match status" value="1"/>
</dbReference>
<reference evidence="3 4" key="1">
    <citation type="submission" date="2020-08" db="EMBL/GenBank/DDBJ databases">
        <title>Genomic Encyclopedia of Type Strains, Phase IV (KMG-IV): sequencing the most valuable type-strain genomes for metagenomic binning, comparative biology and taxonomic classification.</title>
        <authorList>
            <person name="Goeker M."/>
        </authorList>
    </citation>
    <scope>NUCLEOTIDE SEQUENCE [LARGE SCALE GENOMIC DNA]</scope>
    <source>
        <strain evidence="3 4">DSM 23562</strain>
    </source>
</reference>
<dbReference type="CDD" id="cd04186">
    <property type="entry name" value="GT_2_like_c"/>
    <property type="match status" value="1"/>
</dbReference>
<evidence type="ECO:0000256" key="1">
    <source>
        <dbReference type="SAM" id="MobiDB-lite"/>
    </source>
</evidence>
<dbReference type="EMBL" id="JACHGW010000003">
    <property type="protein sequence ID" value="MBB6051313.1"/>
    <property type="molecule type" value="Genomic_DNA"/>
</dbReference>
<protein>
    <recommendedName>
        <fullName evidence="2">Glycosyltransferase 2-like domain-containing protein</fullName>
    </recommendedName>
</protein>
<dbReference type="InterPro" id="IPR029044">
    <property type="entry name" value="Nucleotide-diphossugar_trans"/>
</dbReference>
<dbReference type="RefSeq" id="WP_184198025.1">
    <property type="nucleotide sequence ID" value="NZ_JACHGW010000003.1"/>
</dbReference>
<comment type="caution">
    <text evidence="3">The sequence shown here is derived from an EMBL/GenBank/DDBJ whole genome shotgun (WGS) entry which is preliminary data.</text>
</comment>
<feature type="compositionally biased region" description="Basic and acidic residues" evidence="1">
    <location>
        <begin position="275"/>
        <end position="287"/>
    </location>
</feature>
<keyword evidence="4" id="KW-1185">Reference proteome</keyword>
<accession>A0A7W9SSM6</accession>
<evidence type="ECO:0000259" key="2">
    <source>
        <dbReference type="Pfam" id="PF00535"/>
    </source>
</evidence>
<proteinExistence type="predicted"/>
<dbReference type="PANTHER" id="PTHR43179">
    <property type="entry name" value="RHAMNOSYLTRANSFERASE WBBL"/>
    <property type="match status" value="1"/>
</dbReference>
<dbReference type="Proteomes" id="UP000520814">
    <property type="component" value="Unassembled WGS sequence"/>
</dbReference>
<evidence type="ECO:0000313" key="4">
    <source>
        <dbReference type="Proteomes" id="UP000520814"/>
    </source>
</evidence>
<dbReference type="PANTHER" id="PTHR43179:SF7">
    <property type="entry name" value="RHAMNOSYLTRANSFERASE WBBL"/>
    <property type="match status" value="1"/>
</dbReference>
<dbReference type="SUPFAM" id="SSF53448">
    <property type="entry name" value="Nucleotide-diphospho-sugar transferases"/>
    <property type="match status" value="1"/>
</dbReference>
<feature type="region of interest" description="Disordered" evidence="1">
    <location>
        <begin position="262"/>
        <end position="287"/>
    </location>
</feature>
<feature type="domain" description="Glycosyltransferase 2-like" evidence="2">
    <location>
        <begin position="5"/>
        <end position="108"/>
    </location>
</feature>
<evidence type="ECO:0000313" key="3">
    <source>
        <dbReference type="EMBL" id="MBB6051313.1"/>
    </source>
</evidence>
<dbReference type="InterPro" id="IPR001173">
    <property type="entry name" value="Glyco_trans_2-like"/>
</dbReference>
<sequence>MMRLSVIIVHWNTAPDLRECLTALREFSWRGGETEIVVVDNASRDGAVAMLAAEFPEVRVIANAENLIYAAATNQALRAATGDYFLLLNPDACVTEGAIDKLIGAQKAIVAAKLVSDDGSVQKSVRAFPTPLATITGSWTRLAFDYEKAGPAPQPMMSCLLFTRAVYEKLGGLDERFPLFFNDVDWSLRTERAGLETWYIPEAVVRHGHGGTTKRVRRSAVWESRRAWLRFLHKHFARDPLRPLATVAVTLDAWRRTGRWGKSLGKNGGETTPESLRRELESEGRPS</sequence>
<gene>
    <name evidence="3" type="ORF">HNQ39_003123</name>
</gene>
<name>A0A7W9SSM6_ARMRO</name>